<evidence type="ECO:0000313" key="4">
    <source>
        <dbReference type="Proteomes" id="UP000051330"/>
    </source>
</evidence>
<dbReference type="Gene3D" id="3.40.50.10170">
    <property type="match status" value="1"/>
</dbReference>
<dbReference type="SUPFAM" id="SSF82549">
    <property type="entry name" value="DAK1/DegV-like"/>
    <property type="match status" value="1"/>
</dbReference>
<evidence type="ECO:0000313" key="3">
    <source>
        <dbReference type="EMBL" id="KRL08396.1"/>
    </source>
</evidence>
<reference evidence="3 4" key="1">
    <citation type="journal article" date="2015" name="Genome Announc.">
        <title>Expanding the biotechnology potential of lactobacilli through comparative genomics of 213 strains and associated genera.</title>
        <authorList>
            <person name="Sun Z."/>
            <person name="Harris H.M."/>
            <person name="McCann A."/>
            <person name="Guo C."/>
            <person name="Argimon S."/>
            <person name="Zhang W."/>
            <person name="Yang X."/>
            <person name="Jeffery I.B."/>
            <person name="Cooney J.C."/>
            <person name="Kagawa T.F."/>
            <person name="Liu W."/>
            <person name="Song Y."/>
            <person name="Salvetti E."/>
            <person name="Wrobel A."/>
            <person name="Rasinkangas P."/>
            <person name="Parkhill J."/>
            <person name="Rea M.C."/>
            <person name="O'Sullivan O."/>
            <person name="Ritari J."/>
            <person name="Douillard F.P."/>
            <person name="Paul Ross R."/>
            <person name="Yang R."/>
            <person name="Briner A.E."/>
            <person name="Felis G.E."/>
            <person name="de Vos W.M."/>
            <person name="Barrangou R."/>
            <person name="Klaenhammer T.R."/>
            <person name="Caufield P.W."/>
            <person name="Cui Y."/>
            <person name="Zhang H."/>
            <person name="O'Toole P.W."/>
        </authorList>
    </citation>
    <scope>NUCLEOTIDE SEQUENCE [LARGE SCALE GENOMIC DNA]</scope>
    <source>
        <strain evidence="3 4">DSM 12744</strain>
    </source>
</reference>
<dbReference type="NCBIfam" id="TIGR00762">
    <property type="entry name" value="DegV"/>
    <property type="match status" value="1"/>
</dbReference>
<dbReference type="GO" id="GO:0008289">
    <property type="term" value="F:lipid binding"/>
    <property type="evidence" value="ECO:0007669"/>
    <property type="project" value="UniProtKB-KW"/>
</dbReference>
<comment type="caution">
    <text evidence="3">The sequence shown here is derived from an EMBL/GenBank/DDBJ whole genome shotgun (WGS) entry which is preliminary data.</text>
</comment>
<dbReference type="PATRIC" id="fig|1423792.3.peg.1687"/>
<sequence length="297" mass="33056">MVVMSFILSCESTADLSQAHFDQREIHYVPFHFSINGKQYLDDLGQSIPFDQFYAEMANGAKTDTSQVNVEEFVQYFTQFLEAGQDILHVSLSSGLSGVSNSAMVAKQQLDAKYPDRKIEVVDSLAASSGYGLLMDKLADLRDAGQSIDEVKAWAEANKLRVHHWFISTNLSYFVRLGRLSKVSGWFGTQFHIVPLLNMDATGHLTPRKKQRGKKMAEKALVDAMTEHADDGVAYSQKCYISQSAFYDDAKDVADMIEVKFTKLDGSVEINHIGTTIGSHTGPGTIALFFWGDKRTD</sequence>
<name>A0A0R1MKH5_9LACO</name>
<accession>A0A0R1MKH5</accession>
<dbReference type="AlphaFoldDB" id="A0A0R1MKH5"/>
<dbReference type="PROSITE" id="PS51482">
    <property type="entry name" value="DEGV"/>
    <property type="match status" value="1"/>
</dbReference>
<proteinExistence type="predicted"/>
<gene>
    <name evidence="3" type="ORF">FD09_GL001663</name>
</gene>
<keyword evidence="4" id="KW-1185">Reference proteome</keyword>
<dbReference type="Pfam" id="PF02645">
    <property type="entry name" value="DegV"/>
    <property type="match status" value="1"/>
</dbReference>
<keyword evidence="2" id="KW-0446">Lipid-binding</keyword>
<protein>
    <submittedName>
        <fullName evidence="3">DegV family protein</fullName>
    </submittedName>
</protein>
<evidence type="ECO:0000256" key="2">
    <source>
        <dbReference type="ARBA" id="ARBA00023121"/>
    </source>
</evidence>
<dbReference type="PANTHER" id="PTHR33434">
    <property type="entry name" value="DEGV DOMAIN-CONTAINING PROTEIN DR_1986-RELATED"/>
    <property type="match status" value="1"/>
</dbReference>
<evidence type="ECO:0000256" key="1">
    <source>
        <dbReference type="ARBA" id="ARBA00003238"/>
    </source>
</evidence>
<comment type="function">
    <text evidence="1">May bind long-chain fatty acids, such as palmitate, and may play a role in lipid transport or fatty acid metabolism.</text>
</comment>
<dbReference type="InterPro" id="IPR003797">
    <property type="entry name" value="DegV"/>
</dbReference>
<dbReference type="STRING" id="1423792.FD09_GL001663"/>
<dbReference type="Proteomes" id="UP000051330">
    <property type="component" value="Unassembled WGS sequence"/>
</dbReference>
<dbReference type="InterPro" id="IPR050270">
    <property type="entry name" value="DegV_domain_contain"/>
</dbReference>
<dbReference type="EMBL" id="AZEC01000025">
    <property type="protein sequence ID" value="KRL08396.1"/>
    <property type="molecule type" value="Genomic_DNA"/>
</dbReference>
<dbReference type="PANTHER" id="PTHR33434:SF3">
    <property type="entry name" value="DEGV DOMAIN-CONTAINING PROTEIN YITS"/>
    <property type="match status" value="1"/>
</dbReference>
<dbReference type="InterPro" id="IPR043168">
    <property type="entry name" value="DegV_C"/>
</dbReference>
<organism evidence="3 4">
    <name type="scientific">Schleiferilactobacillus perolens DSM 12744</name>
    <dbReference type="NCBI Taxonomy" id="1423792"/>
    <lineage>
        <taxon>Bacteria</taxon>
        <taxon>Bacillati</taxon>
        <taxon>Bacillota</taxon>
        <taxon>Bacilli</taxon>
        <taxon>Lactobacillales</taxon>
        <taxon>Lactobacillaceae</taxon>
        <taxon>Schleiferilactobacillus</taxon>
    </lineage>
</organism>
<dbReference type="Gene3D" id="3.30.1180.10">
    <property type="match status" value="1"/>
</dbReference>